<evidence type="ECO:0000256" key="1">
    <source>
        <dbReference type="SAM" id="Phobius"/>
    </source>
</evidence>
<feature type="transmembrane region" description="Helical" evidence="1">
    <location>
        <begin position="62"/>
        <end position="81"/>
    </location>
</feature>
<dbReference type="STRING" id="1794912.AXX12_03340"/>
<feature type="transmembrane region" description="Helical" evidence="1">
    <location>
        <begin position="88"/>
        <end position="109"/>
    </location>
</feature>
<name>A0A154BTN1_ANASB</name>
<proteinExistence type="predicted"/>
<keyword evidence="1" id="KW-1133">Transmembrane helix</keyword>
<accession>A0A154BTN1</accession>
<organism evidence="2 3">
    <name type="scientific">Anaerosporomusa subterranea</name>
    <dbReference type="NCBI Taxonomy" id="1794912"/>
    <lineage>
        <taxon>Bacteria</taxon>
        <taxon>Bacillati</taxon>
        <taxon>Bacillota</taxon>
        <taxon>Negativicutes</taxon>
        <taxon>Acetonemataceae</taxon>
        <taxon>Anaerosporomusa</taxon>
    </lineage>
</organism>
<evidence type="ECO:0000313" key="2">
    <source>
        <dbReference type="EMBL" id="KYZ77180.1"/>
    </source>
</evidence>
<sequence length="161" mass="19106">MPTELNEPTEAKQQTLEKYHWGRDALVVLIVASLFYIIVVAIRTPQLDKWIMKNLTNEFMITIFWDWDIWKLTVAILITYLCIQLKHYWKWITIALIILCSIENLKIALDYPWWGSPQPNWMYLTLERALGGVWVCFILFSVFVYPTALGIRLWRGNRALK</sequence>
<feature type="transmembrane region" description="Helical" evidence="1">
    <location>
        <begin position="129"/>
        <end position="151"/>
    </location>
</feature>
<dbReference type="RefSeq" id="WP_066239037.1">
    <property type="nucleotide sequence ID" value="NZ_LSGP01000013.1"/>
</dbReference>
<evidence type="ECO:0000313" key="3">
    <source>
        <dbReference type="Proteomes" id="UP000076268"/>
    </source>
</evidence>
<reference evidence="2 3" key="1">
    <citation type="submission" date="2016-02" db="EMBL/GenBank/DDBJ databases">
        <title>Anaerosporomusa subterraneum gen. nov., sp. nov., a spore-forming obligate anaerobe isolated from saprolite.</title>
        <authorList>
            <person name="Choi J.K."/>
            <person name="Shah M."/>
            <person name="Yee N."/>
        </authorList>
    </citation>
    <scope>NUCLEOTIDE SEQUENCE [LARGE SCALE GENOMIC DNA]</scope>
    <source>
        <strain evidence="2 3">RU4</strain>
    </source>
</reference>
<dbReference type="AlphaFoldDB" id="A0A154BTN1"/>
<gene>
    <name evidence="2" type="ORF">AXX12_03340</name>
</gene>
<keyword evidence="1" id="KW-0812">Transmembrane</keyword>
<dbReference type="Proteomes" id="UP000076268">
    <property type="component" value="Unassembled WGS sequence"/>
</dbReference>
<dbReference type="EMBL" id="LSGP01000013">
    <property type="protein sequence ID" value="KYZ77180.1"/>
    <property type="molecule type" value="Genomic_DNA"/>
</dbReference>
<keyword evidence="1" id="KW-0472">Membrane</keyword>
<protein>
    <submittedName>
        <fullName evidence="2">Uncharacterized protein</fullName>
    </submittedName>
</protein>
<keyword evidence="3" id="KW-1185">Reference proteome</keyword>
<feature type="transmembrane region" description="Helical" evidence="1">
    <location>
        <begin position="21"/>
        <end position="42"/>
    </location>
</feature>
<comment type="caution">
    <text evidence="2">The sequence shown here is derived from an EMBL/GenBank/DDBJ whole genome shotgun (WGS) entry which is preliminary data.</text>
</comment>